<evidence type="ECO:0000313" key="1">
    <source>
        <dbReference type="EMBL" id="TMS58502.1"/>
    </source>
</evidence>
<reference evidence="1" key="1">
    <citation type="submission" date="2019-05" db="EMBL/GenBank/DDBJ databases">
        <title>Revised genome assembly of Burkholderiaceae (previously Ralstonia) sp. PBA.</title>
        <authorList>
            <person name="Gan H.M."/>
        </authorList>
    </citation>
    <scope>NUCLEOTIDE SEQUENCE</scope>
    <source>
        <strain evidence="1">PBA</strain>
    </source>
</reference>
<dbReference type="EMBL" id="AKCV02000015">
    <property type="protein sequence ID" value="TMS58502.1"/>
    <property type="molecule type" value="Genomic_DNA"/>
</dbReference>
<organism evidence="1 2">
    <name type="scientific">Imbroritus primus</name>
    <dbReference type="NCBI Taxonomy" id="3058603"/>
    <lineage>
        <taxon>Bacteria</taxon>
        <taxon>Pseudomonadati</taxon>
        <taxon>Pseudomonadota</taxon>
        <taxon>Betaproteobacteria</taxon>
        <taxon>Burkholderiales</taxon>
        <taxon>Burkholderiaceae</taxon>
        <taxon>Imbroritus</taxon>
    </lineage>
</organism>
<dbReference type="Proteomes" id="UP000004277">
    <property type="component" value="Unassembled WGS sequence"/>
</dbReference>
<name>A0ACD3SQV7_9BURK</name>
<evidence type="ECO:0000313" key="2">
    <source>
        <dbReference type="Proteomes" id="UP000004277"/>
    </source>
</evidence>
<comment type="caution">
    <text evidence="1">The sequence shown here is derived from an EMBL/GenBank/DDBJ whole genome shotgun (WGS) entry which is preliminary data.</text>
</comment>
<accession>A0ACD3SQV7</accession>
<keyword evidence="2" id="KW-1185">Reference proteome</keyword>
<gene>
    <name evidence="1" type="ORF">MW7_007175</name>
</gene>
<protein>
    <submittedName>
        <fullName evidence="1">Uncharacterized protein</fullName>
    </submittedName>
</protein>
<sequence length="193" mass="21498">MTDQTNKDLLALFRLAPEPVAHPSSSWTDEYAEWHRDARAALSASAPAAGSVPSDITVDHIDRFEASLSDLGPGTRGAAALVCSLAKVAILAQYGAQQEISNLKLQVEKGRQLVREEMQRTMEAQQEAISLRDRAQQDKEDAERYRWRRDNPEKVLDCYKGKWRVTDCFGFATEWCDTQDAAIDAARAADKGE</sequence>
<proteinExistence type="predicted"/>